<sequence>MAETDSPSLADVAAPPALEARAVTKRFGAVEVLKGVSMTFRRGEITAIVGDNGAGKSTFMKVLAGEYRPDGGELLVDGRPATLLSTKDAQRFGIETVYQDLALAPDLTVAENVYLGRELVAPGLAGRLGVLDRPRMTARSREIMLGLGARLKSYAVPAQSLSGGQRQCVAIARALNWARNAVMLDEPTAALGARQREMVYGAIRGAAARDLAVLLISHDLPQVLELADRVIVLRQGLAVADLAPRDVGVRDVVDIMLGAGKAA</sequence>
<dbReference type="InterPro" id="IPR003593">
    <property type="entry name" value="AAA+_ATPase"/>
</dbReference>
<dbReference type="PANTHER" id="PTHR43790:SF8">
    <property type="entry name" value="SUGAR ABC TRANSPORTER ATP-BINDING PROTEIN"/>
    <property type="match status" value="1"/>
</dbReference>
<gene>
    <name evidence="5" type="primary">frcA</name>
    <name evidence="5" type="ORF">GCM10011390_23870</name>
</gene>
<evidence type="ECO:0000259" key="4">
    <source>
        <dbReference type="PROSITE" id="PS50893"/>
    </source>
</evidence>
<dbReference type="Pfam" id="PF00005">
    <property type="entry name" value="ABC_tran"/>
    <property type="match status" value="1"/>
</dbReference>
<organism evidence="5 6">
    <name type="scientific">Aureimonas endophytica</name>
    <dbReference type="NCBI Taxonomy" id="2027858"/>
    <lineage>
        <taxon>Bacteria</taxon>
        <taxon>Pseudomonadati</taxon>
        <taxon>Pseudomonadota</taxon>
        <taxon>Alphaproteobacteria</taxon>
        <taxon>Hyphomicrobiales</taxon>
        <taxon>Aurantimonadaceae</taxon>
        <taxon>Aureimonas</taxon>
    </lineage>
</organism>
<dbReference type="InterPro" id="IPR027417">
    <property type="entry name" value="P-loop_NTPase"/>
</dbReference>
<dbReference type="InterPro" id="IPR017871">
    <property type="entry name" value="ABC_transporter-like_CS"/>
</dbReference>
<dbReference type="InterPro" id="IPR050107">
    <property type="entry name" value="ABC_carbohydrate_import_ATPase"/>
</dbReference>
<evidence type="ECO:0000256" key="1">
    <source>
        <dbReference type="ARBA" id="ARBA00005417"/>
    </source>
</evidence>
<dbReference type="SUPFAM" id="SSF52540">
    <property type="entry name" value="P-loop containing nucleoside triphosphate hydrolases"/>
    <property type="match status" value="1"/>
</dbReference>
<keyword evidence="3 5" id="KW-0067">ATP-binding</keyword>
<dbReference type="AlphaFoldDB" id="A0A917E611"/>
<dbReference type="GO" id="GO:0005524">
    <property type="term" value="F:ATP binding"/>
    <property type="evidence" value="ECO:0007669"/>
    <property type="project" value="UniProtKB-KW"/>
</dbReference>
<comment type="similarity">
    <text evidence="1">Belongs to the ABC transporter superfamily.</text>
</comment>
<reference evidence="5" key="2">
    <citation type="submission" date="2020-09" db="EMBL/GenBank/DDBJ databases">
        <authorList>
            <person name="Sun Q."/>
            <person name="Zhou Y."/>
        </authorList>
    </citation>
    <scope>NUCLEOTIDE SEQUENCE</scope>
    <source>
        <strain evidence="5">CGMCC 1.15367</strain>
    </source>
</reference>
<accession>A0A917E611</accession>
<evidence type="ECO:0000256" key="3">
    <source>
        <dbReference type="ARBA" id="ARBA00022840"/>
    </source>
</evidence>
<comment type="caution">
    <text evidence="5">The sequence shown here is derived from an EMBL/GenBank/DDBJ whole genome shotgun (WGS) entry which is preliminary data.</text>
</comment>
<protein>
    <submittedName>
        <fullName evidence="5">Sugar ABC transporter ATP-binding protein</fullName>
    </submittedName>
</protein>
<dbReference type="EMBL" id="BMIQ01000003">
    <property type="protein sequence ID" value="GGE04121.1"/>
    <property type="molecule type" value="Genomic_DNA"/>
</dbReference>
<proteinExistence type="inferred from homology"/>
<dbReference type="CDD" id="cd03216">
    <property type="entry name" value="ABC_Carb_Monos_I"/>
    <property type="match status" value="1"/>
</dbReference>
<dbReference type="Proteomes" id="UP000644699">
    <property type="component" value="Unassembled WGS sequence"/>
</dbReference>
<dbReference type="Gene3D" id="3.40.50.300">
    <property type="entry name" value="P-loop containing nucleotide triphosphate hydrolases"/>
    <property type="match status" value="1"/>
</dbReference>
<keyword evidence="2" id="KW-0547">Nucleotide-binding</keyword>
<evidence type="ECO:0000313" key="6">
    <source>
        <dbReference type="Proteomes" id="UP000644699"/>
    </source>
</evidence>
<dbReference type="PROSITE" id="PS50893">
    <property type="entry name" value="ABC_TRANSPORTER_2"/>
    <property type="match status" value="1"/>
</dbReference>
<dbReference type="PANTHER" id="PTHR43790">
    <property type="entry name" value="CARBOHYDRATE TRANSPORT ATP-BINDING PROTEIN MG119-RELATED"/>
    <property type="match status" value="1"/>
</dbReference>
<name>A0A917E611_9HYPH</name>
<keyword evidence="6" id="KW-1185">Reference proteome</keyword>
<evidence type="ECO:0000313" key="5">
    <source>
        <dbReference type="EMBL" id="GGE04121.1"/>
    </source>
</evidence>
<dbReference type="GO" id="GO:0016887">
    <property type="term" value="F:ATP hydrolysis activity"/>
    <property type="evidence" value="ECO:0007669"/>
    <property type="project" value="InterPro"/>
</dbReference>
<evidence type="ECO:0000256" key="2">
    <source>
        <dbReference type="ARBA" id="ARBA00022741"/>
    </source>
</evidence>
<dbReference type="SMART" id="SM00382">
    <property type="entry name" value="AAA"/>
    <property type="match status" value="1"/>
</dbReference>
<dbReference type="PROSITE" id="PS00211">
    <property type="entry name" value="ABC_TRANSPORTER_1"/>
    <property type="match status" value="1"/>
</dbReference>
<dbReference type="RefSeq" id="WP_210318371.1">
    <property type="nucleotide sequence ID" value="NZ_BMIQ01000003.1"/>
</dbReference>
<reference evidence="5" key="1">
    <citation type="journal article" date="2014" name="Int. J. Syst. Evol. Microbiol.">
        <title>Complete genome sequence of Corynebacterium casei LMG S-19264T (=DSM 44701T), isolated from a smear-ripened cheese.</title>
        <authorList>
            <consortium name="US DOE Joint Genome Institute (JGI-PGF)"/>
            <person name="Walter F."/>
            <person name="Albersmeier A."/>
            <person name="Kalinowski J."/>
            <person name="Ruckert C."/>
        </authorList>
    </citation>
    <scope>NUCLEOTIDE SEQUENCE</scope>
    <source>
        <strain evidence="5">CGMCC 1.15367</strain>
    </source>
</reference>
<feature type="domain" description="ABC transporter" evidence="4">
    <location>
        <begin position="18"/>
        <end position="260"/>
    </location>
</feature>
<dbReference type="InterPro" id="IPR003439">
    <property type="entry name" value="ABC_transporter-like_ATP-bd"/>
</dbReference>